<dbReference type="PANTHER" id="PTHR36573:SF1">
    <property type="entry name" value="INTERMEMBRANE PHOSPHOLIPID TRANSPORT SYSTEM BINDING PROTEIN MLAC"/>
    <property type="match status" value="1"/>
</dbReference>
<dbReference type="EMBL" id="CP042344">
    <property type="protein sequence ID" value="QEA11828.1"/>
    <property type="molecule type" value="Genomic_DNA"/>
</dbReference>
<dbReference type="Gene3D" id="3.10.450.50">
    <property type="match status" value="1"/>
</dbReference>
<accession>A0A5B8RSL1</accession>
<dbReference type="OrthoDB" id="9798905at2"/>
<organism evidence="2 3">
    <name type="scientific">Comamonas flocculans</name>
    <dbReference type="NCBI Taxonomy" id="2597701"/>
    <lineage>
        <taxon>Bacteria</taxon>
        <taxon>Pseudomonadati</taxon>
        <taxon>Pseudomonadota</taxon>
        <taxon>Betaproteobacteria</taxon>
        <taxon>Burkholderiales</taxon>
        <taxon>Comamonadaceae</taxon>
        <taxon>Comamonas</taxon>
    </lineage>
</organism>
<dbReference type="PANTHER" id="PTHR36573">
    <property type="entry name" value="INTERMEMBRANE PHOSPHOLIPID TRANSPORT SYSTEM BINDING PROTEIN MLAC"/>
    <property type="match status" value="1"/>
</dbReference>
<dbReference type="PIRSF" id="PIRSF004649">
    <property type="entry name" value="MlaC"/>
    <property type="match status" value="1"/>
</dbReference>
<feature type="chain" id="PRO_5022739263" evidence="1">
    <location>
        <begin position="34"/>
        <end position="216"/>
    </location>
</feature>
<dbReference type="RefSeq" id="WP_146911375.1">
    <property type="nucleotide sequence ID" value="NZ_CP042344.1"/>
</dbReference>
<protein>
    <submittedName>
        <fullName evidence="2">ABC transporter substrate-binding protein</fullName>
    </submittedName>
</protein>
<gene>
    <name evidence="2" type="ORF">FOZ74_01570</name>
</gene>
<dbReference type="KEGG" id="cof:FOZ74_01570"/>
<dbReference type="InterPro" id="IPR006311">
    <property type="entry name" value="TAT_signal"/>
</dbReference>
<dbReference type="Pfam" id="PF05494">
    <property type="entry name" value="MlaC"/>
    <property type="match status" value="1"/>
</dbReference>
<reference evidence="2 3" key="1">
    <citation type="submission" date="2019-07" db="EMBL/GenBank/DDBJ databases">
        <title>Complete genome sequence of Comamonas sp. NLF 7-7 isolated from livestock.</title>
        <authorList>
            <person name="Kim D.H."/>
            <person name="Kim J.G."/>
        </authorList>
    </citation>
    <scope>NUCLEOTIDE SEQUENCE [LARGE SCALE GENOMIC DNA]</scope>
    <source>
        <strain evidence="2 3">NLF 7-7</strain>
    </source>
</reference>
<name>A0A5B8RSL1_9BURK</name>
<keyword evidence="1" id="KW-0732">Signal</keyword>
<dbReference type="Gene3D" id="1.10.10.640">
    <property type="entry name" value="phospholipid-binding protein"/>
    <property type="match status" value="1"/>
</dbReference>
<proteinExistence type="predicted"/>
<keyword evidence="3" id="KW-1185">Reference proteome</keyword>
<sequence length="216" mass="23727">MTVFCFDSLNRRGCLRAAGAAAVLAGHLPWALAATEAPNAMIERLSNEVLDAVGKDAAIKAGDVHKIVALVDRIILPHLDFKRMTAAAVGPGWRRATPEQQQRLQDEFKQLLVRTYAGALSEVSNLRIAVKPFRAAEGDKDVLVRTEVRGRGDPIELDYRLAQKAGEDWKIYNINIMGVWLVETYRSQFAAEINARGVDGLIEALVARNQANAPAR</sequence>
<dbReference type="PROSITE" id="PS51318">
    <property type="entry name" value="TAT"/>
    <property type="match status" value="1"/>
</dbReference>
<feature type="signal peptide" evidence="1">
    <location>
        <begin position="1"/>
        <end position="33"/>
    </location>
</feature>
<dbReference type="InterPro" id="IPR008869">
    <property type="entry name" value="MlaC/ttg2D"/>
</dbReference>
<evidence type="ECO:0000256" key="1">
    <source>
        <dbReference type="SAM" id="SignalP"/>
    </source>
</evidence>
<evidence type="ECO:0000313" key="3">
    <source>
        <dbReference type="Proteomes" id="UP000321199"/>
    </source>
</evidence>
<evidence type="ECO:0000313" key="2">
    <source>
        <dbReference type="EMBL" id="QEA11828.1"/>
    </source>
</evidence>
<dbReference type="AlphaFoldDB" id="A0A5B8RSL1"/>
<dbReference type="Proteomes" id="UP000321199">
    <property type="component" value="Chromosome"/>
</dbReference>